<dbReference type="InterPro" id="IPR013766">
    <property type="entry name" value="Thioredoxin_domain"/>
</dbReference>
<proteinExistence type="predicted"/>
<evidence type="ECO:0000256" key="1">
    <source>
        <dbReference type="ARBA" id="ARBA00022448"/>
    </source>
</evidence>
<keyword evidence="2" id="KW-0249">Electron transport</keyword>
<sequence length="162" mass="18021">MAFFALSRVSRHSAASLVQYLRSQPNLTAARQPNASLTKPRGIHITHPRAILYVNADKKTFEQVTATNDRVVLVDFYADWCGPCRQLSPVIERLTKDLDTSGSGLPLDLVKIDTETEDGQELARKYQVTALPTIVAFKEGKPANKFLGALPEHKIKEFVESL</sequence>
<dbReference type="SUPFAM" id="SSF52833">
    <property type="entry name" value="Thioredoxin-like"/>
    <property type="match status" value="1"/>
</dbReference>
<dbReference type="Gene3D" id="3.40.30.10">
    <property type="entry name" value="Glutaredoxin"/>
    <property type="match status" value="1"/>
</dbReference>
<reference evidence="5 6" key="1">
    <citation type="journal article" date="2019" name="Nat. Ecol. Evol.">
        <title>Megaphylogeny resolves global patterns of mushroom evolution.</title>
        <authorList>
            <person name="Varga T."/>
            <person name="Krizsan K."/>
            <person name="Foldi C."/>
            <person name="Dima B."/>
            <person name="Sanchez-Garcia M."/>
            <person name="Sanchez-Ramirez S."/>
            <person name="Szollosi G.J."/>
            <person name="Szarkandi J.G."/>
            <person name="Papp V."/>
            <person name="Albert L."/>
            <person name="Andreopoulos W."/>
            <person name="Angelini C."/>
            <person name="Antonin V."/>
            <person name="Barry K.W."/>
            <person name="Bougher N.L."/>
            <person name="Buchanan P."/>
            <person name="Buyck B."/>
            <person name="Bense V."/>
            <person name="Catcheside P."/>
            <person name="Chovatia M."/>
            <person name="Cooper J."/>
            <person name="Damon W."/>
            <person name="Desjardin D."/>
            <person name="Finy P."/>
            <person name="Geml J."/>
            <person name="Haridas S."/>
            <person name="Hughes K."/>
            <person name="Justo A."/>
            <person name="Karasinski D."/>
            <person name="Kautmanova I."/>
            <person name="Kiss B."/>
            <person name="Kocsube S."/>
            <person name="Kotiranta H."/>
            <person name="LaButti K.M."/>
            <person name="Lechner B.E."/>
            <person name="Liimatainen K."/>
            <person name="Lipzen A."/>
            <person name="Lukacs Z."/>
            <person name="Mihaltcheva S."/>
            <person name="Morgado L.N."/>
            <person name="Niskanen T."/>
            <person name="Noordeloos M.E."/>
            <person name="Ohm R.A."/>
            <person name="Ortiz-Santana B."/>
            <person name="Ovrebo C."/>
            <person name="Racz N."/>
            <person name="Riley R."/>
            <person name="Savchenko A."/>
            <person name="Shiryaev A."/>
            <person name="Soop K."/>
            <person name="Spirin V."/>
            <person name="Szebenyi C."/>
            <person name="Tomsovsky M."/>
            <person name="Tulloss R.E."/>
            <person name="Uehling J."/>
            <person name="Grigoriev I.V."/>
            <person name="Vagvolgyi C."/>
            <person name="Papp T."/>
            <person name="Martin F.M."/>
            <person name="Miettinen O."/>
            <person name="Hibbett D.S."/>
            <person name="Nagy L.G."/>
        </authorList>
    </citation>
    <scope>NUCLEOTIDE SEQUENCE [LARGE SCALE GENOMIC DNA]</scope>
    <source>
        <strain evidence="5 6">CBS 121175</strain>
    </source>
</reference>
<evidence type="ECO:0000313" key="5">
    <source>
        <dbReference type="EMBL" id="TFK30193.1"/>
    </source>
</evidence>
<dbReference type="OrthoDB" id="2121326at2759"/>
<dbReference type="InterPro" id="IPR017937">
    <property type="entry name" value="Thioredoxin_CS"/>
</dbReference>
<dbReference type="InterPro" id="IPR036249">
    <property type="entry name" value="Thioredoxin-like_sf"/>
</dbReference>
<dbReference type="PRINTS" id="PR00421">
    <property type="entry name" value="THIOREDOXIN"/>
</dbReference>
<dbReference type="GO" id="GO:0005737">
    <property type="term" value="C:cytoplasm"/>
    <property type="evidence" value="ECO:0007669"/>
    <property type="project" value="TreeGrafter"/>
</dbReference>
<feature type="domain" description="Thioredoxin" evidence="4">
    <location>
        <begin position="26"/>
        <end position="162"/>
    </location>
</feature>
<dbReference type="PROSITE" id="PS00194">
    <property type="entry name" value="THIOREDOXIN_1"/>
    <property type="match status" value="1"/>
</dbReference>
<dbReference type="GO" id="GO:0015035">
    <property type="term" value="F:protein-disulfide reductase activity"/>
    <property type="evidence" value="ECO:0007669"/>
    <property type="project" value="TreeGrafter"/>
</dbReference>
<dbReference type="PROSITE" id="PS51352">
    <property type="entry name" value="THIOREDOXIN_2"/>
    <property type="match status" value="1"/>
</dbReference>
<dbReference type="PANTHER" id="PTHR45663:SF11">
    <property type="entry name" value="GEO12009P1"/>
    <property type="match status" value="1"/>
</dbReference>
<evidence type="ECO:0000256" key="3">
    <source>
        <dbReference type="ARBA" id="ARBA00023157"/>
    </source>
</evidence>
<dbReference type="Proteomes" id="UP000307440">
    <property type="component" value="Unassembled WGS sequence"/>
</dbReference>
<dbReference type="Pfam" id="PF00085">
    <property type="entry name" value="Thioredoxin"/>
    <property type="match status" value="1"/>
</dbReference>
<dbReference type="CDD" id="cd02947">
    <property type="entry name" value="TRX_family"/>
    <property type="match status" value="1"/>
</dbReference>
<keyword evidence="6" id="KW-1185">Reference proteome</keyword>
<evidence type="ECO:0000259" key="4">
    <source>
        <dbReference type="PROSITE" id="PS51352"/>
    </source>
</evidence>
<evidence type="ECO:0000313" key="6">
    <source>
        <dbReference type="Proteomes" id="UP000307440"/>
    </source>
</evidence>
<dbReference type="STRING" id="230819.A0A5C3LCM8"/>
<accession>A0A5C3LCM8</accession>
<protein>
    <submittedName>
        <fullName evidence="5">Thioredoxin</fullName>
    </submittedName>
</protein>
<keyword evidence="1" id="KW-0813">Transport</keyword>
<organism evidence="5 6">
    <name type="scientific">Coprinopsis marcescibilis</name>
    <name type="common">Agaric fungus</name>
    <name type="synonym">Psathyrella marcescibilis</name>
    <dbReference type="NCBI Taxonomy" id="230819"/>
    <lineage>
        <taxon>Eukaryota</taxon>
        <taxon>Fungi</taxon>
        <taxon>Dikarya</taxon>
        <taxon>Basidiomycota</taxon>
        <taxon>Agaricomycotina</taxon>
        <taxon>Agaricomycetes</taxon>
        <taxon>Agaricomycetidae</taxon>
        <taxon>Agaricales</taxon>
        <taxon>Agaricineae</taxon>
        <taxon>Psathyrellaceae</taxon>
        <taxon>Coprinopsis</taxon>
    </lineage>
</organism>
<gene>
    <name evidence="5" type="ORF">FA15DRAFT_752294</name>
</gene>
<dbReference type="EMBL" id="ML210147">
    <property type="protein sequence ID" value="TFK30193.1"/>
    <property type="molecule type" value="Genomic_DNA"/>
</dbReference>
<dbReference type="AlphaFoldDB" id="A0A5C3LCM8"/>
<evidence type="ECO:0000256" key="2">
    <source>
        <dbReference type="ARBA" id="ARBA00022982"/>
    </source>
</evidence>
<dbReference type="PANTHER" id="PTHR45663">
    <property type="entry name" value="GEO12009P1"/>
    <property type="match status" value="1"/>
</dbReference>
<keyword evidence="3" id="KW-1015">Disulfide bond</keyword>
<name>A0A5C3LCM8_COPMA</name>